<keyword evidence="5" id="KW-0808">Transferase</keyword>
<keyword evidence="5 8" id="KW-0418">Kinase</keyword>
<comment type="function">
    <text evidence="5">Catalyzes the phosphorylation of the 3'-hydroxyl group of dephosphocoenzyme A to form coenzyme A.</text>
</comment>
<dbReference type="PANTHER" id="PTHR10695">
    <property type="entry name" value="DEPHOSPHO-COA KINASE-RELATED"/>
    <property type="match status" value="1"/>
</dbReference>
<proteinExistence type="inferred from homology"/>
<keyword evidence="7" id="KW-0175">Coiled coil</keyword>
<comment type="pathway">
    <text evidence="5">Cofactor biosynthesis; coenzyme A biosynthesis; CoA from (R)-pantothenate: step 5/5.</text>
</comment>
<evidence type="ECO:0000256" key="4">
    <source>
        <dbReference type="ARBA" id="ARBA00022993"/>
    </source>
</evidence>
<dbReference type="GO" id="GO:0016301">
    <property type="term" value="F:kinase activity"/>
    <property type="evidence" value="ECO:0007669"/>
    <property type="project" value="UniProtKB-KW"/>
</dbReference>
<organism evidence="8 9">
    <name type="scientific">Thalassotalea loyana</name>
    <dbReference type="NCBI Taxonomy" id="280483"/>
    <lineage>
        <taxon>Bacteria</taxon>
        <taxon>Pseudomonadati</taxon>
        <taxon>Pseudomonadota</taxon>
        <taxon>Gammaproteobacteria</taxon>
        <taxon>Alteromonadales</taxon>
        <taxon>Colwelliaceae</taxon>
        <taxon>Thalassotalea</taxon>
    </lineage>
</organism>
<dbReference type="Pfam" id="PF01121">
    <property type="entry name" value="CoaE"/>
    <property type="match status" value="1"/>
</dbReference>
<evidence type="ECO:0000313" key="8">
    <source>
        <dbReference type="EMBL" id="GLX85896.1"/>
    </source>
</evidence>
<keyword evidence="4 5" id="KW-0173">Coenzyme A biosynthesis</keyword>
<comment type="subcellular location">
    <subcellularLocation>
        <location evidence="5">Cytoplasm</location>
    </subcellularLocation>
</comment>
<comment type="caution">
    <text evidence="8">The sequence shown here is derived from an EMBL/GenBank/DDBJ whole genome shotgun (WGS) entry which is preliminary data.</text>
</comment>
<comment type="similarity">
    <text evidence="1 5">Belongs to the CoaE family.</text>
</comment>
<dbReference type="Gene3D" id="3.40.50.300">
    <property type="entry name" value="P-loop containing nucleotide triphosphate hydrolases"/>
    <property type="match status" value="1"/>
</dbReference>
<keyword evidence="9" id="KW-1185">Reference proteome</keyword>
<dbReference type="InterPro" id="IPR027417">
    <property type="entry name" value="P-loop_NTPase"/>
</dbReference>
<keyword evidence="5" id="KW-0963">Cytoplasm</keyword>
<dbReference type="EMBL" id="BSSV01000004">
    <property type="protein sequence ID" value="GLX85896.1"/>
    <property type="molecule type" value="Genomic_DNA"/>
</dbReference>
<dbReference type="Proteomes" id="UP001157134">
    <property type="component" value="Unassembled WGS sequence"/>
</dbReference>
<gene>
    <name evidence="5 8" type="primary">coaE</name>
    <name evidence="8" type="ORF">tloyanaT_21480</name>
</gene>
<evidence type="ECO:0000256" key="7">
    <source>
        <dbReference type="SAM" id="Coils"/>
    </source>
</evidence>
<evidence type="ECO:0000313" key="9">
    <source>
        <dbReference type="Proteomes" id="UP001157134"/>
    </source>
</evidence>
<dbReference type="CDD" id="cd02022">
    <property type="entry name" value="DPCK"/>
    <property type="match status" value="1"/>
</dbReference>
<feature type="coiled-coil region" evidence="7">
    <location>
        <begin position="175"/>
        <end position="202"/>
    </location>
</feature>
<evidence type="ECO:0000256" key="3">
    <source>
        <dbReference type="ARBA" id="ARBA00022840"/>
    </source>
</evidence>
<keyword evidence="2 5" id="KW-0547">Nucleotide-binding</keyword>
<evidence type="ECO:0000256" key="5">
    <source>
        <dbReference type="HAMAP-Rule" id="MF_00376"/>
    </source>
</evidence>
<dbReference type="PANTHER" id="PTHR10695:SF46">
    <property type="entry name" value="BIFUNCTIONAL COENZYME A SYNTHASE-RELATED"/>
    <property type="match status" value="1"/>
</dbReference>
<evidence type="ECO:0000256" key="2">
    <source>
        <dbReference type="ARBA" id="ARBA00022741"/>
    </source>
</evidence>
<feature type="binding site" evidence="5">
    <location>
        <begin position="14"/>
        <end position="19"/>
    </location>
    <ligand>
        <name>ATP</name>
        <dbReference type="ChEBI" id="CHEBI:30616"/>
    </ligand>
</feature>
<reference evidence="8 9" key="1">
    <citation type="submission" date="2023-03" db="EMBL/GenBank/DDBJ databases">
        <title>Thalassotalea loyana LMG 22536T draft genome sequence.</title>
        <authorList>
            <person name="Sawabe T."/>
        </authorList>
    </citation>
    <scope>NUCLEOTIDE SEQUENCE [LARGE SCALE GENOMIC DNA]</scope>
    <source>
        <strain evidence="8 9">LMG 22536</strain>
    </source>
</reference>
<evidence type="ECO:0000256" key="1">
    <source>
        <dbReference type="ARBA" id="ARBA00009018"/>
    </source>
</evidence>
<dbReference type="InterPro" id="IPR001977">
    <property type="entry name" value="Depp_CoAkinase"/>
</dbReference>
<dbReference type="PROSITE" id="PS51219">
    <property type="entry name" value="DPCK"/>
    <property type="match status" value="1"/>
</dbReference>
<dbReference type="EC" id="2.7.1.24" evidence="5 6"/>
<dbReference type="NCBIfam" id="TIGR00152">
    <property type="entry name" value="dephospho-CoA kinase"/>
    <property type="match status" value="1"/>
</dbReference>
<sequence length="208" mass="23212">MNNKYIVGLTGGIGSGKTTIANLFINKKIDVVDADEVARQVVEPGQPALAAIVEKFGNNILLADGSLNRTQLREKVFSDEHAKQWLNALLHPAIRHEMLEQLSKTQSVYCLLVAPLLLENGLEKYVDNVLVIDVDEATQVNRTTKRDGSSEATIKSIISSQITREKRLAKADYIIRNQDCTVENIQQQVDELNQLFTQQAQSKIELLK</sequence>
<dbReference type="SUPFAM" id="SSF52540">
    <property type="entry name" value="P-loop containing nucleoside triphosphate hydrolases"/>
    <property type="match status" value="1"/>
</dbReference>
<comment type="catalytic activity">
    <reaction evidence="5">
        <text>3'-dephospho-CoA + ATP = ADP + CoA + H(+)</text>
        <dbReference type="Rhea" id="RHEA:18245"/>
        <dbReference type="ChEBI" id="CHEBI:15378"/>
        <dbReference type="ChEBI" id="CHEBI:30616"/>
        <dbReference type="ChEBI" id="CHEBI:57287"/>
        <dbReference type="ChEBI" id="CHEBI:57328"/>
        <dbReference type="ChEBI" id="CHEBI:456216"/>
        <dbReference type="EC" id="2.7.1.24"/>
    </reaction>
</comment>
<dbReference type="HAMAP" id="MF_00376">
    <property type="entry name" value="Dephospho_CoA_kinase"/>
    <property type="match status" value="1"/>
</dbReference>
<dbReference type="RefSeq" id="WP_284298426.1">
    <property type="nucleotide sequence ID" value="NZ_BSSV01000004.1"/>
</dbReference>
<protein>
    <recommendedName>
        <fullName evidence="5 6">Dephospho-CoA kinase</fullName>
        <ecNumber evidence="5 6">2.7.1.24</ecNumber>
    </recommendedName>
    <alternativeName>
        <fullName evidence="5">Dephosphocoenzyme A kinase</fullName>
    </alternativeName>
</protein>
<keyword evidence="3 5" id="KW-0067">ATP-binding</keyword>
<name>A0ABQ6HH98_9GAMM</name>
<accession>A0ABQ6HH98</accession>
<evidence type="ECO:0000256" key="6">
    <source>
        <dbReference type="NCBIfam" id="TIGR00152"/>
    </source>
</evidence>